<evidence type="ECO:0000313" key="2">
    <source>
        <dbReference type="Proteomes" id="UP000010798"/>
    </source>
</evidence>
<proteinExistence type="predicted"/>
<dbReference type="EMBL" id="CP003364">
    <property type="protein sequence ID" value="AGA25719.1"/>
    <property type="molecule type" value="Genomic_DNA"/>
</dbReference>
<dbReference type="AlphaFoldDB" id="L0D8I4"/>
<accession>L0D8I4</accession>
<protein>
    <submittedName>
        <fullName evidence="1">Uncharacterized protein</fullName>
    </submittedName>
</protein>
<organism evidence="1 2">
    <name type="scientific">Singulisphaera acidiphila (strain ATCC BAA-1392 / DSM 18658 / VKM B-2454 / MOB10)</name>
    <dbReference type="NCBI Taxonomy" id="886293"/>
    <lineage>
        <taxon>Bacteria</taxon>
        <taxon>Pseudomonadati</taxon>
        <taxon>Planctomycetota</taxon>
        <taxon>Planctomycetia</taxon>
        <taxon>Isosphaerales</taxon>
        <taxon>Isosphaeraceae</taxon>
        <taxon>Singulisphaera</taxon>
    </lineage>
</organism>
<sequence length="74" mass="8100">MGWASHSIAKLPVGEAVQFRPRVHSMQDRIALGSDSTVEFCRLDHVVGRGCRYEATSVIDHAYDIGSPRSLATS</sequence>
<keyword evidence="2" id="KW-1185">Reference proteome</keyword>
<dbReference type="HOGENOM" id="CLU_2685848_0_0_0"/>
<evidence type="ECO:0000313" key="1">
    <source>
        <dbReference type="EMBL" id="AGA25719.1"/>
    </source>
</evidence>
<dbReference type="KEGG" id="saci:Sinac_1332"/>
<name>L0D8I4_SINAD</name>
<reference evidence="1 2" key="1">
    <citation type="submission" date="2012-02" db="EMBL/GenBank/DDBJ databases">
        <title>Complete sequence of chromosome of Singulisphaera acidiphila DSM 18658.</title>
        <authorList>
            <consortium name="US DOE Joint Genome Institute (JGI-PGF)"/>
            <person name="Lucas S."/>
            <person name="Copeland A."/>
            <person name="Lapidus A."/>
            <person name="Glavina del Rio T."/>
            <person name="Dalin E."/>
            <person name="Tice H."/>
            <person name="Bruce D."/>
            <person name="Goodwin L."/>
            <person name="Pitluck S."/>
            <person name="Peters L."/>
            <person name="Ovchinnikova G."/>
            <person name="Chertkov O."/>
            <person name="Kyrpides N."/>
            <person name="Mavromatis K."/>
            <person name="Ivanova N."/>
            <person name="Brettin T."/>
            <person name="Detter J.C."/>
            <person name="Han C."/>
            <person name="Larimer F."/>
            <person name="Land M."/>
            <person name="Hauser L."/>
            <person name="Markowitz V."/>
            <person name="Cheng J.-F."/>
            <person name="Hugenholtz P."/>
            <person name="Woyke T."/>
            <person name="Wu D."/>
            <person name="Tindall B."/>
            <person name="Pomrenke H."/>
            <person name="Brambilla E."/>
            <person name="Klenk H.-P."/>
            <person name="Eisen J.A."/>
        </authorList>
    </citation>
    <scope>NUCLEOTIDE SEQUENCE [LARGE SCALE GENOMIC DNA]</scope>
    <source>
        <strain evidence="2">ATCC BAA-1392 / DSM 18658 / VKM B-2454 / MOB10</strain>
    </source>
</reference>
<dbReference type="Proteomes" id="UP000010798">
    <property type="component" value="Chromosome"/>
</dbReference>
<gene>
    <name evidence="1" type="ordered locus">Sinac_1332</name>
</gene>